<organism evidence="2">
    <name type="scientific">Panicum hallii</name>
    <dbReference type="NCBI Taxonomy" id="206008"/>
    <lineage>
        <taxon>Eukaryota</taxon>
        <taxon>Viridiplantae</taxon>
        <taxon>Streptophyta</taxon>
        <taxon>Embryophyta</taxon>
        <taxon>Tracheophyta</taxon>
        <taxon>Spermatophyta</taxon>
        <taxon>Magnoliopsida</taxon>
        <taxon>Liliopsida</taxon>
        <taxon>Poales</taxon>
        <taxon>Poaceae</taxon>
        <taxon>PACMAD clade</taxon>
        <taxon>Panicoideae</taxon>
        <taxon>Panicodae</taxon>
        <taxon>Paniceae</taxon>
        <taxon>Panicinae</taxon>
        <taxon>Panicum</taxon>
        <taxon>Panicum sect. Panicum</taxon>
    </lineage>
</organism>
<evidence type="ECO:0000313" key="2">
    <source>
        <dbReference type="EMBL" id="PVH38233.1"/>
    </source>
</evidence>
<dbReference type="Gramene" id="PVH38232">
    <property type="protein sequence ID" value="PVH38232"/>
    <property type="gene ID" value="PAHAL_5G204200"/>
</dbReference>
<name>A0A2T8IKN0_9POAL</name>
<reference evidence="2" key="1">
    <citation type="submission" date="2018-04" db="EMBL/GenBank/DDBJ databases">
        <title>WGS assembly of Panicum hallii.</title>
        <authorList>
            <person name="Lovell J."/>
            <person name="Jenkins J."/>
            <person name="Lowry D."/>
            <person name="Mamidi S."/>
            <person name="Sreedasyam A."/>
            <person name="Weng X."/>
            <person name="Barry K."/>
            <person name="Bonette J."/>
            <person name="Campitelli B."/>
            <person name="Daum C."/>
            <person name="Gordon S."/>
            <person name="Gould B."/>
            <person name="Lipzen A."/>
            <person name="Macqueen A."/>
            <person name="Palacio-Mejia J."/>
            <person name="Plott C."/>
            <person name="Shakirov E."/>
            <person name="Shu S."/>
            <person name="Yoshinaga Y."/>
            <person name="Zane M."/>
            <person name="Rokhsar D."/>
            <person name="Grimwood J."/>
            <person name="Schmutz J."/>
            <person name="Juenger T."/>
        </authorList>
    </citation>
    <scope>NUCLEOTIDE SEQUENCE [LARGE SCALE GENOMIC DNA]</scope>
    <source>
        <strain evidence="2">FIL2</strain>
    </source>
</reference>
<protein>
    <submittedName>
        <fullName evidence="2">Uncharacterized protein</fullName>
    </submittedName>
</protein>
<dbReference type="Proteomes" id="UP000243499">
    <property type="component" value="Chromosome 5"/>
</dbReference>
<feature type="transmembrane region" description="Helical" evidence="1">
    <location>
        <begin position="21"/>
        <end position="45"/>
    </location>
</feature>
<keyword evidence="1" id="KW-1133">Transmembrane helix</keyword>
<keyword evidence="1" id="KW-0812">Transmembrane</keyword>
<feature type="transmembrane region" description="Helical" evidence="1">
    <location>
        <begin position="94"/>
        <end position="114"/>
    </location>
</feature>
<dbReference type="EMBL" id="CM008050">
    <property type="protein sequence ID" value="PVH38232.1"/>
    <property type="molecule type" value="Genomic_DNA"/>
</dbReference>
<evidence type="ECO:0000256" key="1">
    <source>
        <dbReference type="SAM" id="Phobius"/>
    </source>
</evidence>
<keyword evidence="1" id="KW-0472">Membrane</keyword>
<dbReference type="AlphaFoldDB" id="A0A2T8IKN0"/>
<gene>
    <name evidence="2" type="ORF">PAHAL_5G204200</name>
</gene>
<proteinExistence type="predicted"/>
<sequence length="116" mass="13091">MESLVKQETQPKPRLIVRLGVFLASHHILFSVICCSAGIIALLLLPSLAKNTYLSYQQDEMMYLDRCDFIEILSIRDTKASHPMLITPFFEMTLIGPSSPITVVSTYLTLQFLIKA</sequence>
<dbReference type="EMBL" id="CM008050">
    <property type="protein sequence ID" value="PVH38233.1"/>
    <property type="molecule type" value="Genomic_DNA"/>
</dbReference>
<accession>A0A2T8IKN0</accession>
<dbReference type="Gramene" id="PVH38233">
    <property type="protein sequence ID" value="PVH38233"/>
    <property type="gene ID" value="PAHAL_5G204200"/>
</dbReference>